<dbReference type="PANTHER" id="PTHR42795">
    <property type="entry name" value="ALANINE DEHYDROGENASE"/>
    <property type="match status" value="1"/>
</dbReference>
<evidence type="ECO:0000313" key="12">
    <source>
        <dbReference type="Proteomes" id="UP000037600"/>
    </source>
</evidence>
<feature type="binding site" evidence="7">
    <location>
        <position position="197"/>
    </location>
    <ligand>
        <name>NAD(+)</name>
        <dbReference type="ChEBI" id="CHEBI:57540"/>
    </ligand>
</feature>
<feature type="binding site" evidence="7">
    <location>
        <position position="202"/>
    </location>
    <ligand>
        <name>NAD(+)</name>
        <dbReference type="ChEBI" id="CHEBI:57540"/>
    </ligand>
</feature>
<feature type="domain" description="Alanine dehydrogenase/pyridine nucleotide transhydrogenase N-terminal" evidence="10">
    <location>
        <begin position="4"/>
        <end position="136"/>
    </location>
</feature>
<dbReference type="NCBIfam" id="TIGR00518">
    <property type="entry name" value="alaDH"/>
    <property type="match status" value="1"/>
</dbReference>
<feature type="binding site" evidence="6">
    <location>
        <position position="15"/>
    </location>
    <ligand>
        <name>substrate</name>
    </ligand>
</feature>
<evidence type="ECO:0000259" key="10">
    <source>
        <dbReference type="SMART" id="SM01003"/>
    </source>
</evidence>
<comment type="similarity">
    <text evidence="1 4">Belongs to the AlaDH/PNT family.</text>
</comment>
<keyword evidence="4 7" id="KW-0520">NAD</keyword>
<evidence type="ECO:0000256" key="3">
    <source>
        <dbReference type="ARBA" id="ARBA00023002"/>
    </source>
</evidence>
<feature type="binding site" evidence="7">
    <location>
        <begin position="266"/>
        <end position="269"/>
    </location>
    <ligand>
        <name>NAD(+)</name>
        <dbReference type="ChEBI" id="CHEBI:57540"/>
    </ligand>
</feature>
<sequence>MQIGVPKEIKSDEYRVGLTPESVQSLTLAGHTVWIETQAGQGVLRTDQDYIHSGAQVVSKTEVFKQAELIIKVKEPQPSEYKLFTPKHILFTYLHLAAEPELTQALIQSKCTAIGYETVQLADSSLPLLKPMSEIAGRLAMQIGAELLTKPKGGMGKLIGGLSDTPPAKVTIIGSGIVGQHALASAIGLSADVTLLDTNQDKLNLMSEKYKHNLKCVISNLENLQKSVLDSDIIIGAVLIPGAKAPKLIPLDWLEQMKSKAVLVDVAIDQGGCFSSSKATTHKIPYFIQADVIHSCIANLPGAVPLSASYALNKATLKYIEAIANHGLSKAIEYLPELKLGINLANGDICHPSIRRY</sequence>
<feature type="binding site" evidence="8">
    <location>
        <position position="326"/>
    </location>
    <ligand>
        <name>Mg(2+)</name>
        <dbReference type="ChEBI" id="CHEBI:18420"/>
    </ligand>
</feature>
<feature type="binding site" evidence="7">
    <location>
        <position position="133"/>
    </location>
    <ligand>
        <name>NAD(+)</name>
        <dbReference type="ChEBI" id="CHEBI:57540"/>
    </ligand>
</feature>
<evidence type="ECO:0000256" key="5">
    <source>
        <dbReference type="PIRSR" id="PIRSR000183-1"/>
    </source>
</evidence>
<dbReference type="Gene3D" id="3.40.50.720">
    <property type="entry name" value="NAD(P)-binding Rossmann-like Domain"/>
    <property type="match status" value="2"/>
</dbReference>
<comment type="caution">
    <text evidence="11">The sequence shown here is derived from an EMBL/GenBank/DDBJ whole genome shotgun (WGS) entry which is preliminary data.</text>
</comment>
<evidence type="ECO:0000256" key="8">
    <source>
        <dbReference type="PIRSR" id="PIRSR000183-4"/>
    </source>
</evidence>
<feature type="active site" description="Proton donor/acceptor" evidence="5">
    <location>
        <position position="95"/>
    </location>
</feature>
<evidence type="ECO:0000256" key="2">
    <source>
        <dbReference type="ARBA" id="ARBA00012897"/>
    </source>
</evidence>
<dbReference type="CDD" id="cd05305">
    <property type="entry name" value="L-AlaDH"/>
    <property type="match status" value="1"/>
</dbReference>
<protein>
    <recommendedName>
        <fullName evidence="2 4">Alanine dehydrogenase</fullName>
        <ecNumber evidence="2 4">1.4.1.1</ecNumber>
    </recommendedName>
</protein>
<dbReference type="SUPFAM" id="SSF51735">
    <property type="entry name" value="NAD(P)-binding Rossmann-fold domains"/>
    <property type="match status" value="1"/>
</dbReference>
<feature type="binding site" evidence="7">
    <location>
        <begin position="238"/>
        <end position="239"/>
    </location>
    <ligand>
        <name>NAD(+)</name>
        <dbReference type="ChEBI" id="CHEBI:57540"/>
    </ligand>
</feature>
<dbReference type="EC" id="1.4.1.1" evidence="2 4"/>
<dbReference type="STRING" id="1513271.XM47_17030"/>
<dbReference type="SMART" id="SM01002">
    <property type="entry name" value="AlaDh_PNT_C"/>
    <property type="match status" value="1"/>
</dbReference>
<dbReference type="PATRIC" id="fig|1513271.3.peg.3495"/>
<comment type="catalytic activity">
    <reaction evidence="4">
        <text>L-alanine + NAD(+) + H2O = pyruvate + NH4(+) + NADH + H(+)</text>
        <dbReference type="Rhea" id="RHEA:18405"/>
        <dbReference type="ChEBI" id="CHEBI:15361"/>
        <dbReference type="ChEBI" id="CHEBI:15377"/>
        <dbReference type="ChEBI" id="CHEBI:15378"/>
        <dbReference type="ChEBI" id="CHEBI:28938"/>
        <dbReference type="ChEBI" id="CHEBI:57540"/>
        <dbReference type="ChEBI" id="CHEBI:57945"/>
        <dbReference type="ChEBI" id="CHEBI:57972"/>
        <dbReference type="EC" id="1.4.1.1"/>
    </reaction>
</comment>
<dbReference type="GO" id="GO:0042853">
    <property type="term" value="P:L-alanine catabolic process"/>
    <property type="evidence" value="ECO:0007669"/>
    <property type="project" value="InterPro"/>
</dbReference>
<keyword evidence="12" id="KW-1185">Reference proteome</keyword>
<dbReference type="InterPro" id="IPR036291">
    <property type="entry name" value="NAD(P)-bd_dom_sf"/>
</dbReference>
<dbReference type="EMBL" id="LAZL01000036">
    <property type="protein sequence ID" value="KMT63931.1"/>
    <property type="molecule type" value="Genomic_DNA"/>
</dbReference>
<dbReference type="GO" id="GO:0000286">
    <property type="term" value="F:alanine dehydrogenase activity"/>
    <property type="evidence" value="ECO:0007669"/>
    <property type="project" value="UniProtKB-UniRule"/>
</dbReference>
<evidence type="ECO:0000256" key="1">
    <source>
        <dbReference type="ARBA" id="ARBA00005689"/>
    </source>
</evidence>
<dbReference type="AlphaFoldDB" id="A0A0J8JHL9"/>
<dbReference type="PANTHER" id="PTHR42795:SF1">
    <property type="entry name" value="ALANINE DEHYDROGENASE"/>
    <property type="match status" value="1"/>
</dbReference>
<dbReference type="OrthoDB" id="9804592at2"/>
<dbReference type="InterPro" id="IPR007698">
    <property type="entry name" value="AlaDH/PNT_NAD(H)-bd"/>
</dbReference>
<dbReference type="PIRSF" id="PIRSF000183">
    <property type="entry name" value="Alanine_dh"/>
    <property type="match status" value="1"/>
</dbReference>
<organism evidence="11 12">
    <name type="scientific">Catenovulum maritimum</name>
    <dbReference type="NCBI Taxonomy" id="1513271"/>
    <lineage>
        <taxon>Bacteria</taxon>
        <taxon>Pseudomonadati</taxon>
        <taxon>Pseudomonadota</taxon>
        <taxon>Gammaproteobacteria</taxon>
        <taxon>Alteromonadales</taxon>
        <taxon>Alteromonadaceae</taxon>
        <taxon>Catenovulum</taxon>
    </lineage>
</organism>
<feature type="domain" description="Alanine dehydrogenase/pyridine nucleotide transhydrogenase NAD(H)-binding" evidence="9">
    <location>
        <begin position="148"/>
        <end position="296"/>
    </location>
</feature>
<evidence type="ECO:0000256" key="6">
    <source>
        <dbReference type="PIRSR" id="PIRSR000183-2"/>
    </source>
</evidence>
<dbReference type="Pfam" id="PF05222">
    <property type="entry name" value="AlaDh_PNT_N"/>
    <property type="match status" value="1"/>
</dbReference>
<proteinExistence type="inferred from homology"/>
<dbReference type="GO" id="GO:0005886">
    <property type="term" value="C:plasma membrane"/>
    <property type="evidence" value="ECO:0007669"/>
    <property type="project" value="TreeGrafter"/>
</dbReference>
<dbReference type="Proteomes" id="UP000037600">
    <property type="component" value="Unassembled WGS sequence"/>
</dbReference>
<dbReference type="SMART" id="SM01003">
    <property type="entry name" value="AlaDh_PNT_N"/>
    <property type="match status" value="1"/>
</dbReference>
<dbReference type="InterPro" id="IPR008141">
    <property type="entry name" value="Ala_DH"/>
</dbReference>
<feature type="binding site" evidence="7">
    <location>
        <position position="219"/>
    </location>
    <ligand>
        <name>NAD(+)</name>
        <dbReference type="ChEBI" id="CHEBI:57540"/>
    </ligand>
</feature>
<evidence type="ECO:0000256" key="4">
    <source>
        <dbReference type="PIRNR" id="PIRNR000183"/>
    </source>
</evidence>
<dbReference type="InterPro" id="IPR007886">
    <property type="entry name" value="AlaDH/PNT_N"/>
</dbReference>
<evidence type="ECO:0000256" key="7">
    <source>
        <dbReference type="PIRSR" id="PIRSR000183-3"/>
    </source>
</evidence>
<dbReference type="SUPFAM" id="SSF52283">
    <property type="entry name" value="Formate/glycerate dehydrogenase catalytic domain-like"/>
    <property type="match status" value="1"/>
</dbReference>
<feature type="active site" description="Proton donor/acceptor" evidence="5">
    <location>
        <position position="269"/>
    </location>
</feature>
<dbReference type="GO" id="GO:0000166">
    <property type="term" value="F:nucleotide binding"/>
    <property type="evidence" value="ECO:0007669"/>
    <property type="project" value="UniProtKB-KW"/>
</dbReference>
<evidence type="ECO:0000313" key="11">
    <source>
        <dbReference type="EMBL" id="KMT63931.1"/>
    </source>
</evidence>
<feature type="binding site" evidence="6">
    <location>
        <position position="74"/>
    </location>
    <ligand>
        <name>substrate</name>
    </ligand>
</feature>
<accession>A0A0J8JHL9</accession>
<gene>
    <name evidence="11" type="ORF">XM47_17030</name>
</gene>
<dbReference type="RefSeq" id="WP_048695237.1">
    <property type="nucleotide sequence ID" value="NZ_KQ130507.1"/>
</dbReference>
<dbReference type="Pfam" id="PF01262">
    <property type="entry name" value="AlaDh_PNT_C"/>
    <property type="match status" value="1"/>
</dbReference>
<keyword evidence="3 4" id="KW-0560">Oxidoreductase</keyword>
<keyword evidence="7" id="KW-0547">Nucleotide-binding</keyword>
<reference evidence="11 12" key="1">
    <citation type="submission" date="2015-04" db="EMBL/GenBank/DDBJ databases">
        <title>Draft Genome Sequence of the Novel Agar-Digesting Marine Bacterium Q1.</title>
        <authorList>
            <person name="Li Y."/>
            <person name="Li D."/>
            <person name="Chen G."/>
            <person name="Du Z."/>
        </authorList>
    </citation>
    <scope>NUCLEOTIDE SEQUENCE [LARGE SCALE GENOMIC DNA]</scope>
    <source>
        <strain evidence="11 12">Q1</strain>
    </source>
</reference>
<evidence type="ECO:0000259" key="9">
    <source>
        <dbReference type="SMART" id="SM01002"/>
    </source>
</evidence>
<name>A0A0J8JHL9_9ALTE</name>